<sequence length="1187" mass="129760">MADVTTSPIADLNDTLLAWASSAEAELATKLKDVQLFVELDITGDELERLTRFYGTFLGRQIAAGADDAALLQTCPALTAAVLISRAAKLNEVPQVAAEFWAGLGLEATEDRVALIEGHFAEILQAAGLDPMDDLAGGPDGEMGRLFGHVGIASDWTPELIELIDTRRMSGEAAEDLSEEAAAVVAELATQRLQLGPLCATSPELAQKLIEPVVRVVHQGAVEGQWHRALQKNSVFPLVAEEIAAELRERPIGTVDRRYTVGVAHAEDRPRLRLDVLRRRVLLRLPEQELADSHFTNPDEVRWRLDFDGSPSAFITSKADRPGAKTSEIFDIPVRRPLREIWVRNVASREQWQVSMVSTDNPSLIFTERGGDLTEMATLHHAAVWVVCPSDARAVDPVRDQEIPVLEEHEVKAWEGWTIRLLDLSEALSLHLERPGERRPSIGSVRAVDPRQRVRFVELGEPVPGLRTQSGRPIHSESLLVEFPPTQSGAVETWFLTIGAYAGPGEYGDTVADEEPLEVPPEGGSFEVFDPEAYDSPWAGEYLVRLRGPRNESFRHEYGLVEGLSTDVEIDGPSALTRLPQAGGLSPTTVKLLAGDKPFSRRVKATVGPDQKYVTTVVETDAGDALPVVVHPPRLRYQLTLRGEEPMWRTEAVRTSSSWLDQDTKFRVRPGSPLDQPLERPSLVIRDRHGAPVRTLKLETEDNITWSAELAAAASSLAVLSQGSFELEFIDSVARRRVSVRLANIVPAPTWNVSYADGSLVFDTGADADAPDLGCWSAWVWPVTAPWQPARTVTIGATGEPVELPAELQDAGPLAVQLFAPDRFSFLRPPSGPGERAQTVEAEGYFGRGEDTPWSHLSAFLVGQAEQAPSDPEILPTLWDVQAGWLQKRAQVPPALSQRVREALTHDARASVHAMGRSLVATADRPAQFIASGLVHSSFDVTQEELMSPAEQKRDEIGTPWIHALDILGAIARLDEDDAEQLPSIKTLKKQLAATAGEGAVKTLEMGHDRSLENSCIDATTVQIAHMNEDQQKAVLAMFFGDAGLVPGAISDENSRLIAVFDTFTHRVALSELLGDPTLMTTAVAVLRRIKSANRQLYLSARVRFERLDGVDTDDPQNRWALAPVISMVFALATRMHAHGHLPTLGKLPQAYEGWAKMAQLVPDLVTGDVVLADAMVLGVFGPNLKD</sequence>
<protein>
    <submittedName>
        <fullName evidence="1">Uncharacterized protein</fullName>
    </submittedName>
</protein>
<name>A0A5D4FM04_9CORY</name>
<reference evidence="1 2" key="1">
    <citation type="submission" date="2019-08" db="EMBL/GenBank/DDBJ databases">
        <title>Draft genome of C. urealyticum strain VH4248.</title>
        <authorList>
            <person name="Navas J."/>
        </authorList>
    </citation>
    <scope>NUCLEOTIDE SEQUENCE [LARGE SCALE GENOMIC DNA]</scope>
    <source>
        <strain evidence="1 2">VH4248</strain>
    </source>
</reference>
<proteinExistence type="predicted"/>
<evidence type="ECO:0000313" key="1">
    <source>
        <dbReference type="EMBL" id="TYR17058.1"/>
    </source>
</evidence>
<comment type="caution">
    <text evidence="1">The sequence shown here is derived from an EMBL/GenBank/DDBJ whole genome shotgun (WGS) entry which is preliminary data.</text>
</comment>
<organism evidence="1 2">
    <name type="scientific">Corynebacterium urealyticum</name>
    <dbReference type="NCBI Taxonomy" id="43771"/>
    <lineage>
        <taxon>Bacteria</taxon>
        <taxon>Bacillati</taxon>
        <taxon>Actinomycetota</taxon>
        <taxon>Actinomycetes</taxon>
        <taxon>Mycobacteriales</taxon>
        <taxon>Corynebacteriaceae</taxon>
        <taxon>Corynebacterium</taxon>
    </lineage>
</organism>
<accession>A0A5D4FM04</accession>
<dbReference type="EMBL" id="VSZI01000002">
    <property type="protein sequence ID" value="TYR17058.1"/>
    <property type="molecule type" value="Genomic_DNA"/>
</dbReference>
<gene>
    <name evidence="1" type="ORF">FYJ87_09530</name>
</gene>
<dbReference type="AlphaFoldDB" id="A0A5D4FM04"/>
<dbReference type="Proteomes" id="UP000324726">
    <property type="component" value="Unassembled WGS sequence"/>
</dbReference>
<evidence type="ECO:0000313" key="2">
    <source>
        <dbReference type="Proteomes" id="UP000324726"/>
    </source>
</evidence>
<dbReference type="RefSeq" id="WP_148813349.1">
    <property type="nucleotide sequence ID" value="NZ_VSZI01000002.1"/>
</dbReference>